<dbReference type="Pfam" id="PF13462">
    <property type="entry name" value="Thioredoxin_4"/>
    <property type="match status" value="1"/>
</dbReference>
<keyword evidence="2" id="KW-1133">Transmembrane helix</keyword>
<dbReference type="RefSeq" id="WP_344814105.1">
    <property type="nucleotide sequence ID" value="NZ_BAAAYX010000020.1"/>
</dbReference>
<evidence type="ECO:0000313" key="5">
    <source>
        <dbReference type="Proteomes" id="UP001500051"/>
    </source>
</evidence>
<keyword evidence="2" id="KW-0812">Transmembrane</keyword>
<reference evidence="5" key="1">
    <citation type="journal article" date="2019" name="Int. J. Syst. Evol. Microbiol.">
        <title>The Global Catalogue of Microorganisms (GCM) 10K type strain sequencing project: providing services to taxonomists for standard genome sequencing and annotation.</title>
        <authorList>
            <consortium name="The Broad Institute Genomics Platform"/>
            <consortium name="The Broad Institute Genome Sequencing Center for Infectious Disease"/>
            <person name="Wu L."/>
            <person name="Ma J."/>
        </authorList>
    </citation>
    <scope>NUCLEOTIDE SEQUENCE [LARGE SCALE GENOMIC DNA]</scope>
    <source>
        <strain evidence="5">JCM 16548</strain>
    </source>
</reference>
<keyword evidence="5" id="KW-1185">Reference proteome</keyword>
<dbReference type="InterPro" id="IPR012336">
    <property type="entry name" value="Thioredoxin-like_fold"/>
</dbReference>
<dbReference type="InterPro" id="IPR013766">
    <property type="entry name" value="Thioredoxin_domain"/>
</dbReference>
<protein>
    <recommendedName>
        <fullName evidence="3">Thioredoxin domain-containing protein</fullName>
    </recommendedName>
</protein>
<dbReference type="SUPFAM" id="SSF52833">
    <property type="entry name" value="Thioredoxin-like"/>
    <property type="match status" value="1"/>
</dbReference>
<sequence length="263" mass="27464">MSRSQRDRPGARQAAQRGQAAQREQAARQAAQRGQAASQAAQRRRERRLLMVVVAAVVLALVGAGIGFQAWRTHRAPSAGTVTPGPSVPVTITDGQPISWGTGRAPVTVDLYEDFHCPHCVDFEADYGALLAAAQAAGTIRLRIFPMSFIDAGSAAAANGFACAAEAGFAGPFYTGLFANDTLDWSDSQLDQLAERAAGTVPADFSSCVTDRRHAAWADSIDAAAAAAGVTGTPTMHLDGRPVDITTLTPDSLTTKIQEAASS</sequence>
<dbReference type="EMBL" id="BAAAYX010000020">
    <property type="protein sequence ID" value="GAA3715510.1"/>
    <property type="molecule type" value="Genomic_DNA"/>
</dbReference>
<evidence type="ECO:0000313" key="4">
    <source>
        <dbReference type="EMBL" id="GAA3715510.1"/>
    </source>
</evidence>
<evidence type="ECO:0000259" key="3">
    <source>
        <dbReference type="PROSITE" id="PS51352"/>
    </source>
</evidence>
<evidence type="ECO:0000256" key="1">
    <source>
        <dbReference type="SAM" id="MobiDB-lite"/>
    </source>
</evidence>
<feature type="domain" description="Thioredoxin" evidence="3">
    <location>
        <begin position="77"/>
        <end position="262"/>
    </location>
</feature>
<keyword evidence="2" id="KW-0472">Membrane</keyword>
<dbReference type="CDD" id="cd02972">
    <property type="entry name" value="DsbA_family"/>
    <property type="match status" value="1"/>
</dbReference>
<feature type="compositionally biased region" description="Basic and acidic residues" evidence="1">
    <location>
        <begin position="1"/>
        <end position="10"/>
    </location>
</feature>
<dbReference type="PROSITE" id="PS51352">
    <property type="entry name" value="THIOREDOXIN_2"/>
    <property type="match status" value="1"/>
</dbReference>
<dbReference type="InterPro" id="IPR036249">
    <property type="entry name" value="Thioredoxin-like_sf"/>
</dbReference>
<feature type="compositionally biased region" description="Low complexity" evidence="1">
    <location>
        <begin position="11"/>
        <end position="39"/>
    </location>
</feature>
<comment type="caution">
    <text evidence="4">The sequence shown here is derived from an EMBL/GenBank/DDBJ whole genome shotgun (WGS) entry which is preliminary data.</text>
</comment>
<organism evidence="4 5">
    <name type="scientific">Microlunatus aurantiacus</name>
    <dbReference type="NCBI Taxonomy" id="446786"/>
    <lineage>
        <taxon>Bacteria</taxon>
        <taxon>Bacillati</taxon>
        <taxon>Actinomycetota</taxon>
        <taxon>Actinomycetes</taxon>
        <taxon>Propionibacteriales</taxon>
        <taxon>Propionibacteriaceae</taxon>
        <taxon>Microlunatus</taxon>
    </lineage>
</organism>
<feature type="transmembrane region" description="Helical" evidence="2">
    <location>
        <begin position="49"/>
        <end position="71"/>
    </location>
</feature>
<gene>
    <name evidence="4" type="ORF">GCM10022204_38760</name>
</gene>
<evidence type="ECO:0000256" key="2">
    <source>
        <dbReference type="SAM" id="Phobius"/>
    </source>
</evidence>
<accession>A0ABP7E812</accession>
<dbReference type="Gene3D" id="3.40.30.10">
    <property type="entry name" value="Glutaredoxin"/>
    <property type="match status" value="1"/>
</dbReference>
<name>A0ABP7E812_9ACTN</name>
<proteinExistence type="predicted"/>
<feature type="region of interest" description="Disordered" evidence="1">
    <location>
        <begin position="1"/>
        <end position="39"/>
    </location>
</feature>
<dbReference type="Proteomes" id="UP001500051">
    <property type="component" value="Unassembled WGS sequence"/>
</dbReference>